<gene>
    <name evidence="1" type="ORF">GCM10017790_08760</name>
</gene>
<evidence type="ECO:0000313" key="1">
    <source>
        <dbReference type="EMBL" id="GHH05158.1"/>
    </source>
</evidence>
<name>A0ABQ3L664_9PSEU</name>
<protein>
    <submittedName>
        <fullName evidence="1">Uncharacterized protein</fullName>
    </submittedName>
</protein>
<evidence type="ECO:0000313" key="2">
    <source>
        <dbReference type="Proteomes" id="UP000635387"/>
    </source>
</evidence>
<dbReference type="Proteomes" id="UP000635387">
    <property type="component" value="Unassembled WGS sequence"/>
</dbReference>
<organism evidence="1 2">
    <name type="scientific">Amycolatopsis oliviviridis</name>
    <dbReference type="NCBI Taxonomy" id="1471590"/>
    <lineage>
        <taxon>Bacteria</taxon>
        <taxon>Bacillati</taxon>
        <taxon>Actinomycetota</taxon>
        <taxon>Actinomycetes</taxon>
        <taxon>Pseudonocardiales</taxon>
        <taxon>Pseudonocardiaceae</taxon>
        <taxon>Amycolatopsis</taxon>
    </lineage>
</organism>
<proteinExistence type="predicted"/>
<accession>A0ABQ3L664</accession>
<comment type="caution">
    <text evidence="1">The sequence shown here is derived from an EMBL/GenBank/DDBJ whole genome shotgun (WGS) entry which is preliminary data.</text>
</comment>
<dbReference type="EMBL" id="BNAY01000001">
    <property type="protein sequence ID" value="GHH05158.1"/>
    <property type="molecule type" value="Genomic_DNA"/>
</dbReference>
<keyword evidence="2" id="KW-1185">Reference proteome</keyword>
<reference evidence="2" key="1">
    <citation type="journal article" date="2019" name="Int. J. Syst. Evol. Microbiol.">
        <title>The Global Catalogue of Microorganisms (GCM) 10K type strain sequencing project: providing services to taxonomists for standard genome sequencing and annotation.</title>
        <authorList>
            <consortium name="The Broad Institute Genomics Platform"/>
            <consortium name="The Broad Institute Genome Sequencing Center for Infectious Disease"/>
            <person name="Wu L."/>
            <person name="Ma J."/>
        </authorList>
    </citation>
    <scope>NUCLEOTIDE SEQUENCE [LARGE SCALE GENOMIC DNA]</scope>
    <source>
        <strain evidence="2">CGMCC 4.7683</strain>
    </source>
</reference>
<sequence>MYSGAVSVFSGGSSRAAIFELPVNRANSSAPRNGQAAVTFAGEAAGVKVGDVLLVVGVLGDGLLDDDGGAGAGLSSGPVQAEAATSRPAAARIPQDLSISGI</sequence>